<dbReference type="InterPro" id="IPR029058">
    <property type="entry name" value="AB_hydrolase_fold"/>
</dbReference>
<organism evidence="2 3">
    <name type="scientific">Halioglobus japonicus</name>
    <dbReference type="NCBI Taxonomy" id="930805"/>
    <lineage>
        <taxon>Bacteria</taxon>
        <taxon>Pseudomonadati</taxon>
        <taxon>Pseudomonadota</taxon>
        <taxon>Gammaproteobacteria</taxon>
        <taxon>Cellvibrionales</taxon>
        <taxon>Halieaceae</taxon>
        <taxon>Halioglobus</taxon>
    </lineage>
</organism>
<name>A0AAP8MH44_9GAMM</name>
<reference evidence="2 3" key="1">
    <citation type="submission" date="2018-01" db="EMBL/GenBank/DDBJ databases">
        <title>The draft genome sequence of Halioglobus japonicus S1-36.</title>
        <authorList>
            <person name="Du Z.-J."/>
            <person name="Shi M.-J."/>
        </authorList>
    </citation>
    <scope>NUCLEOTIDE SEQUENCE [LARGE SCALE GENOMIC DNA]</scope>
    <source>
        <strain evidence="2 3">S1-36</strain>
    </source>
</reference>
<gene>
    <name evidence="2" type="ORF">C0029_01530</name>
</gene>
<keyword evidence="3" id="KW-1185">Reference proteome</keyword>
<dbReference type="SUPFAM" id="SSF53474">
    <property type="entry name" value="alpha/beta-Hydrolases"/>
    <property type="match status" value="1"/>
</dbReference>
<dbReference type="PANTHER" id="PTHR22946">
    <property type="entry name" value="DIENELACTONE HYDROLASE DOMAIN-CONTAINING PROTEIN-RELATED"/>
    <property type="match status" value="1"/>
</dbReference>
<evidence type="ECO:0000313" key="2">
    <source>
        <dbReference type="EMBL" id="PLW87304.1"/>
    </source>
</evidence>
<comment type="caution">
    <text evidence="2">The sequence shown here is derived from an EMBL/GenBank/DDBJ whole genome shotgun (WGS) entry which is preliminary data.</text>
</comment>
<evidence type="ECO:0000259" key="1">
    <source>
        <dbReference type="Pfam" id="PF01738"/>
    </source>
</evidence>
<dbReference type="PANTHER" id="PTHR22946:SF0">
    <property type="entry name" value="DIENELACTONE HYDROLASE DOMAIN-CONTAINING PROTEIN"/>
    <property type="match status" value="1"/>
</dbReference>
<dbReference type="GO" id="GO:0016787">
    <property type="term" value="F:hydrolase activity"/>
    <property type="evidence" value="ECO:0007669"/>
    <property type="project" value="UniProtKB-KW"/>
</dbReference>
<sequence>MAVTQQGTRLDYEVGDLRCHGEYFSPEGQGPFPVILVIHAWDGLGDEVRGKCQRLADAGYIALALDVHGNGTFHTDFDTVQAVLAPYMQDRVMLLARLVAALDSVTMIPNADTARIGCMGYCFGGMCALDLARSGGPAIKAAVSFHGILPPNGLEDTPITAPVLVLNGADDPMVPLEAIDAFQQEMTARGADWQLINYGHTLHGFTRKAANNPAGGVLYNEHADKRSWRAMLDFFAEVL</sequence>
<dbReference type="AlphaFoldDB" id="A0AAP8MH44"/>
<keyword evidence="2" id="KW-0378">Hydrolase</keyword>
<evidence type="ECO:0000313" key="3">
    <source>
        <dbReference type="Proteomes" id="UP000235162"/>
    </source>
</evidence>
<dbReference type="Pfam" id="PF01738">
    <property type="entry name" value="DLH"/>
    <property type="match status" value="1"/>
</dbReference>
<dbReference type="Gene3D" id="3.40.50.1820">
    <property type="entry name" value="alpha/beta hydrolase"/>
    <property type="match status" value="1"/>
</dbReference>
<protein>
    <submittedName>
        <fullName evidence="2">Dienelactone hydrolase family protein</fullName>
    </submittedName>
</protein>
<dbReference type="InterPro" id="IPR050261">
    <property type="entry name" value="FrsA_esterase"/>
</dbReference>
<proteinExistence type="predicted"/>
<accession>A0AAP8MH44</accession>
<dbReference type="EMBL" id="PKUR01000001">
    <property type="protein sequence ID" value="PLW87304.1"/>
    <property type="molecule type" value="Genomic_DNA"/>
</dbReference>
<dbReference type="InterPro" id="IPR002925">
    <property type="entry name" value="Dienelactn_hydro"/>
</dbReference>
<feature type="domain" description="Dienelactone hydrolase" evidence="1">
    <location>
        <begin position="24"/>
        <end position="238"/>
    </location>
</feature>
<dbReference type="Proteomes" id="UP000235162">
    <property type="component" value="Unassembled WGS sequence"/>
</dbReference>